<feature type="compositionally biased region" description="Basic and acidic residues" evidence="3">
    <location>
        <begin position="323"/>
        <end position="336"/>
    </location>
</feature>
<dbReference type="Gene3D" id="1.20.5.2440">
    <property type="match status" value="1"/>
</dbReference>
<protein>
    <submittedName>
        <fullName evidence="4">Exocyst complex component 2</fullName>
    </submittedName>
</protein>
<dbReference type="Gene3D" id="2.60.40.150">
    <property type="entry name" value="C2 domain"/>
    <property type="match status" value="1"/>
</dbReference>
<dbReference type="OrthoDB" id="26242at2759"/>
<evidence type="ECO:0000256" key="1">
    <source>
        <dbReference type="ARBA" id="ARBA00022448"/>
    </source>
</evidence>
<dbReference type="InterPro" id="IPR035892">
    <property type="entry name" value="C2_domain_sf"/>
</dbReference>
<dbReference type="InterPro" id="IPR013783">
    <property type="entry name" value="Ig-like_fold"/>
</dbReference>
<feature type="region of interest" description="Disordered" evidence="3">
    <location>
        <begin position="154"/>
        <end position="204"/>
    </location>
</feature>
<gene>
    <name evidence="4" type="ORF">PACLA_8A030517</name>
</gene>
<keyword evidence="2" id="KW-0653">Protein transport</keyword>
<dbReference type="InterPro" id="IPR002909">
    <property type="entry name" value="IPT_dom"/>
</dbReference>
<comment type="caution">
    <text evidence="4">The sequence shown here is derived from an EMBL/GenBank/DDBJ whole genome shotgun (WGS) entry which is preliminary data.</text>
</comment>
<dbReference type="Pfam" id="PF01833">
    <property type="entry name" value="TIG"/>
    <property type="match status" value="1"/>
</dbReference>
<dbReference type="Proteomes" id="UP001152795">
    <property type="component" value="Unassembled WGS sequence"/>
</dbReference>
<keyword evidence="5" id="KW-1185">Reference proteome</keyword>
<reference evidence="4" key="1">
    <citation type="submission" date="2020-04" db="EMBL/GenBank/DDBJ databases">
        <authorList>
            <person name="Alioto T."/>
            <person name="Alioto T."/>
            <person name="Gomez Garrido J."/>
        </authorList>
    </citation>
    <scope>NUCLEOTIDE SEQUENCE</scope>
    <source>
        <strain evidence="4">A484AB</strain>
    </source>
</reference>
<dbReference type="InterPro" id="IPR019018">
    <property type="entry name" value="Rab-bd_FIP-RBD"/>
</dbReference>
<accession>A0A7D9DM93</accession>
<dbReference type="InterPro" id="IPR014756">
    <property type="entry name" value="Ig_E-set"/>
</dbReference>
<feature type="compositionally biased region" description="Basic and acidic residues" evidence="3">
    <location>
        <begin position="154"/>
        <end position="167"/>
    </location>
</feature>
<feature type="region of interest" description="Disordered" evidence="3">
    <location>
        <begin position="314"/>
        <end position="339"/>
    </location>
</feature>
<dbReference type="SMART" id="SM00429">
    <property type="entry name" value="IPT"/>
    <property type="match status" value="1"/>
</dbReference>
<evidence type="ECO:0000313" key="4">
    <source>
        <dbReference type="EMBL" id="CAB3989070.1"/>
    </source>
</evidence>
<dbReference type="CDD" id="cd00030">
    <property type="entry name" value="C2"/>
    <property type="match status" value="1"/>
</dbReference>
<dbReference type="InterPro" id="IPR000008">
    <property type="entry name" value="C2_dom"/>
</dbReference>
<dbReference type="PROSITE" id="PS51511">
    <property type="entry name" value="FIP_RBD"/>
    <property type="match status" value="1"/>
</dbReference>
<dbReference type="SUPFAM" id="SSF144270">
    <property type="entry name" value="Eferin C-derminal domain-like"/>
    <property type="match status" value="1"/>
</dbReference>
<keyword evidence="1" id="KW-0813">Transport</keyword>
<dbReference type="SUPFAM" id="SSF49562">
    <property type="entry name" value="C2 domain (Calcium/lipid-binding domain, CaLB)"/>
    <property type="match status" value="1"/>
</dbReference>
<feature type="region of interest" description="Disordered" evidence="3">
    <location>
        <begin position="117"/>
        <end position="137"/>
    </location>
</feature>
<sequence length="389" mass="42793">MHAVRVEKEGVCQASVIFGVGKEKYRTDVVKGDNPTWNEEGVINVSNPNASLVLTVMDREDTIGNITLPVINLPSAAHKRRWLPLQRKHQQTSSDLCFDCWITQFKKETVWNKFNPFFSSAPSPQEKRRESIASASTGIRGSTSTLELCSKSLEQDRRDSVPYDSKSRRLSSGKTTSSTDLSAPVPPRTPSIVPQESSMPRPKLLPTLGAVMSMKGPPEITGISPRFGPSRGGTKITIRGCNLGTNTGDFLGFTICSVDHLDSLEYHTPAKLVCTTQPWGGKKPNPGPIVLVTKSGGRGVSTIKFEFQGDPVVPKKKNSLAKGKGESNKKETKNTKNETSIDVEKLRRNVQDLTSENQSLRSYIDKLMLVLMEKYPDALEATMSIDSEK</sequence>
<dbReference type="InterPro" id="IPR037245">
    <property type="entry name" value="FIP-RBD_C_sf"/>
</dbReference>
<dbReference type="AlphaFoldDB" id="A0A7D9DM93"/>
<evidence type="ECO:0000313" key="5">
    <source>
        <dbReference type="Proteomes" id="UP001152795"/>
    </source>
</evidence>
<organism evidence="4 5">
    <name type="scientific">Paramuricea clavata</name>
    <name type="common">Red gorgonian</name>
    <name type="synonym">Violescent sea-whip</name>
    <dbReference type="NCBI Taxonomy" id="317549"/>
    <lineage>
        <taxon>Eukaryota</taxon>
        <taxon>Metazoa</taxon>
        <taxon>Cnidaria</taxon>
        <taxon>Anthozoa</taxon>
        <taxon>Octocorallia</taxon>
        <taxon>Malacalcyonacea</taxon>
        <taxon>Plexauridae</taxon>
        <taxon>Paramuricea</taxon>
    </lineage>
</organism>
<name>A0A7D9DM93_PARCT</name>
<dbReference type="GO" id="GO:0015031">
    <property type="term" value="P:protein transport"/>
    <property type="evidence" value="ECO:0007669"/>
    <property type="project" value="UniProtKB-KW"/>
</dbReference>
<dbReference type="SMART" id="SM00239">
    <property type="entry name" value="C2"/>
    <property type="match status" value="1"/>
</dbReference>
<dbReference type="EMBL" id="CACRXK020001427">
    <property type="protein sequence ID" value="CAB3989070.1"/>
    <property type="molecule type" value="Genomic_DNA"/>
</dbReference>
<proteinExistence type="predicted"/>
<dbReference type="Gene3D" id="2.60.40.10">
    <property type="entry name" value="Immunoglobulins"/>
    <property type="match status" value="1"/>
</dbReference>
<evidence type="ECO:0000256" key="2">
    <source>
        <dbReference type="ARBA" id="ARBA00022927"/>
    </source>
</evidence>
<evidence type="ECO:0000256" key="3">
    <source>
        <dbReference type="SAM" id="MobiDB-lite"/>
    </source>
</evidence>
<dbReference type="SUPFAM" id="SSF81296">
    <property type="entry name" value="E set domains"/>
    <property type="match status" value="1"/>
</dbReference>
<dbReference type="Pfam" id="PF00168">
    <property type="entry name" value="C2"/>
    <property type="match status" value="1"/>
</dbReference>
<feature type="compositionally biased region" description="Polar residues" evidence="3">
    <location>
        <begin position="170"/>
        <end position="181"/>
    </location>
</feature>